<dbReference type="PROSITE" id="PS50110">
    <property type="entry name" value="RESPONSE_REGULATORY"/>
    <property type="match status" value="1"/>
</dbReference>
<dbReference type="PANTHER" id="PTHR44591">
    <property type="entry name" value="STRESS RESPONSE REGULATOR PROTEIN 1"/>
    <property type="match status" value="1"/>
</dbReference>
<dbReference type="AlphaFoldDB" id="A0A850SYI4"/>
<organism evidence="4 5">
    <name type="scientific">Desulfobacter latus</name>
    <dbReference type="NCBI Taxonomy" id="2292"/>
    <lineage>
        <taxon>Bacteria</taxon>
        <taxon>Pseudomonadati</taxon>
        <taxon>Thermodesulfobacteriota</taxon>
        <taxon>Desulfobacteria</taxon>
        <taxon>Desulfobacterales</taxon>
        <taxon>Desulfobacteraceae</taxon>
        <taxon>Desulfobacter</taxon>
    </lineage>
</organism>
<protein>
    <submittedName>
        <fullName evidence="4">Response regulator</fullName>
    </submittedName>
</protein>
<reference evidence="4 5" key="1">
    <citation type="submission" date="2020-06" db="EMBL/GenBank/DDBJ databases">
        <title>High-quality draft genome of sulfate reducer Desulfobacter latus type strain AcrS2 isolated from marine sediment.</title>
        <authorList>
            <person name="Hoppe M."/>
            <person name="Larsen C.K."/>
            <person name="Marshall I.P.G."/>
            <person name="Schramm A."/>
            <person name="Marietou A.G."/>
        </authorList>
    </citation>
    <scope>NUCLEOTIDE SEQUENCE [LARGE SCALE GENOMIC DNA]</scope>
    <source>
        <strain evidence="4 5">AcRS2</strain>
    </source>
</reference>
<evidence type="ECO:0000256" key="2">
    <source>
        <dbReference type="PROSITE-ProRule" id="PRU00169"/>
    </source>
</evidence>
<evidence type="ECO:0000313" key="5">
    <source>
        <dbReference type="Proteomes" id="UP000553343"/>
    </source>
</evidence>
<dbReference type="SUPFAM" id="SSF52172">
    <property type="entry name" value="CheY-like"/>
    <property type="match status" value="1"/>
</dbReference>
<dbReference type="GO" id="GO:0000160">
    <property type="term" value="P:phosphorelay signal transduction system"/>
    <property type="evidence" value="ECO:0007669"/>
    <property type="project" value="InterPro"/>
</dbReference>
<name>A0A850SYI4_9BACT</name>
<gene>
    <name evidence="4" type="ORF">HXW94_09405</name>
</gene>
<dbReference type="RefSeq" id="WP_178366656.1">
    <property type="nucleotide sequence ID" value="NZ_JACADJ010000027.1"/>
</dbReference>
<evidence type="ECO:0000313" key="4">
    <source>
        <dbReference type="EMBL" id="NWH05200.1"/>
    </source>
</evidence>
<comment type="caution">
    <text evidence="4">The sequence shown here is derived from an EMBL/GenBank/DDBJ whole genome shotgun (WGS) entry which is preliminary data.</text>
</comment>
<keyword evidence="5" id="KW-1185">Reference proteome</keyword>
<evidence type="ECO:0000256" key="1">
    <source>
        <dbReference type="ARBA" id="ARBA00022553"/>
    </source>
</evidence>
<dbReference type="Gene3D" id="3.40.50.2300">
    <property type="match status" value="1"/>
</dbReference>
<dbReference type="Proteomes" id="UP000553343">
    <property type="component" value="Unassembled WGS sequence"/>
</dbReference>
<dbReference type="PANTHER" id="PTHR44591:SF19">
    <property type="entry name" value="TWO-COMPONENT RESPONSE REGULATOR-RELATED"/>
    <property type="match status" value="1"/>
</dbReference>
<accession>A0A850SYI4</accession>
<evidence type="ECO:0000259" key="3">
    <source>
        <dbReference type="PROSITE" id="PS50110"/>
    </source>
</evidence>
<feature type="modified residue" description="4-aspartylphosphate" evidence="2">
    <location>
        <position position="56"/>
    </location>
</feature>
<keyword evidence="1 2" id="KW-0597">Phosphoprotein</keyword>
<dbReference type="InterPro" id="IPR011006">
    <property type="entry name" value="CheY-like_superfamily"/>
</dbReference>
<dbReference type="SMART" id="SM00448">
    <property type="entry name" value="REC"/>
    <property type="match status" value="1"/>
</dbReference>
<dbReference type="InterPro" id="IPR001789">
    <property type="entry name" value="Sig_transdc_resp-reg_receiver"/>
</dbReference>
<sequence>MNKKSNRVFIIDDEPAILRTLKMQLQRLGCLVETANSGIEAIQKLKRNSFDLVITDIKMPGISGEQVLECAKSSYESTIPVVGISGTPWLLSHSDFDAVLPKPFTKKDLELVLSKVLSQGASGSWAL</sequence>
<dbReference type="EMBL" id="JACADJ010000027">
    <property type="protein sequence ID" value="NWH05200.1"/>
    <property type="molecule type" value="Genomic_DNA"/>
</dbReference>
<dbReference type="Pfam" id="PF00072">
    <property type="entry name" value="Response_reg"/>
    <property type="match status" value="1"/>
</dbReference>
<dbReference type="InterPro" id="IPR050595">
    <property type="entry name" value="Bact_response_regulator"/>
</dbReference>
<proteinExistence type="predicted"/>
<feature type="domain" description="Response regulatory" evidence="3">
    <location>
        <begin position="7"/>
        <end position="117"/>
    </location>
</feature>